<dbReference type="InterPro" id="IPR045086">
    <property type="entry name" value="OBG_GTPase"/>
</dbReference>
<dbReference type="NCBIfam" id="NF008956">
    <property type="entry name" value="PRK12299.1"/>
    <property type="match status" value="1"/>
</dbReference>
<dbReference type="PIRSF" id="PIRSF002401">
    <property type="entry name" value="GTP_bd_Obg/CgtA"/>
    <property type="match status" value="1"/>
</dbReference>
<dbReference type="Gene3D" id="3.40.50.300">
    <property type="entry name" value="P-loop containing nucleotide triphosphate hydrolases"/>
    <property type="match status" value="1"/>
</dbReference>
<feature type="binding site" evidence="8">
    <location>
        <begin position="308"/>
        <end position="310"/>
    </location>
    <ligand>
        <name>GTP</name>
        <dbReference type="ChEBI" id="CHEBI:37565"/>
    </ligand>
</feature>
<dbReference type="PANTHER" id="PTHR11702:SF31">
    <property type="entry name" value="MITOCHONDRIAL RIBOSOME-ASSOCIATED GTPASE 2"/>
    <property type="match status" value="1"/>
</dbReference>
<dbReference type="InterPro" id="IPR006073">
    <property type="entry name" value="GTP-bd"/>
</dbReference>
<feature type="binding site" evidence="8">
    <location>
        <begin position="212"/>
        <end position="215"/>
    </location>
    <ligand>
        <name>GTP</name>
        <dbReference type="ChEBI" id="CHEBI:37565"/>
    </ligand>
</feature>
<evidence type="ECO:0000256" key="9">
    <source>
        <dbReference type="SAM" id="MobiDB-lite"/>
    </source>
</evidence>
<dbReference type="NCBIfam" id="NF008955">
    <property type="entry name" value="PRK12297.1"/>
    <property type="match status" value="1"/>
</dbReference>
<dbReference type="SUPFAM" id="SSF82051">
    <property type="entry name" value="Obg GTP-binding protein N-terminal domain"/>
    <property type="match status" value="1"/>
</dbReference>
<dbReference type="Pfam" id="PF01926">
    <property type="entry name" value="MMR_HSR1"/>
    <property type="match status" value="1"/>
</dbReference>
<evidence type="ECO:0000256" key="6">
    <source>
        <dbReference type="ARBA" id="ARBA00022842"/>
    </source>
</evidence>
<evidence type="ECO:0000256" key="1">
    <source>
        <dbReference type="ARBA" id="ARBA00007699"/>
    </source>
</evidence>
<keyword evidence="6 8" id="KW-0460">Magnesium</keyword>
<dbReference type="InterPro" id="IPR006074">
    <property type="entry name" value="GTP1-OBG_CS"/>
</dbReference>
<evidence type="ECO:0000259" key="10">
    <source>
        <dbReference type="PROSITE" id="PS51710"/>
    </source>
</evidence>
<dbReference type="InterPro" id="IPR006169">
    <property type="entry name" value="GTP1_OBG_dom"/>
</dbReference>
<dbReference type="GO" id="GO:0042254">
    <property type="term" value="P:ribosome biogenesis"/>
    <property type="evidence" value="ECO:0007669"/>
    <property type="project" value="UniProtKB-UniRule"/>
</dbReference>
<feature type="domain" description="Obg" evidence="11">
    <location>
        <begin position="1"/>
        <end position="158"/>
    </location>
</feature>
<keyword evidence="5 8" id="KW-0378">Hydrolase</keyword>
<reference evidence="12" key="1">
    <citation type="journal article" date="2020" name="mSystems">
        <title>Genome- and Community-Level Interaction Insights into Carbon Utilization and Element Cycling Functions of Hydrothermarchaeota in Hydrothermal Sediment.</title>
        <authorList>
            <person name="Zhou Z."/>
            <person name="Liu Y."/>
            <person name="Xu W."/>
            <person name="Pan J."/>
            <person name="Luo Z.H."/>
            <person name="Li M."/>
        </authorList>
    </citation>
    <scope>NUCLEOTIDE SEQUENCE [LARGE SCALE GENOMIC DNA]</scope>
    <source>
        <strain evidence="12">SpSt-339</strain>
    </source>
</reference>
<proteinExistence type="inferred from homology"/>
<keyword evidence="3 8" id="KW-0479">Metal-binding</keyword>
<dbReference type="PROSITE" id="PS51710">
    <property type="entry name" value="G_OBG"/>
    <property type="match status" value="1"/>
</dbReference>
<dbReference type="EC" id="3.6.5.-" evidence="8"/>
<dbReference type="NCBIfam" id="TIGR02729">
    <property type="entry name" value="Obg_CgtA"/>
    <property type="match status" value="1"/>
</dbReference>
<organism evidence="12">
    <name type="scientific">Schlesneria paludicola</name>
    <dbReference type="NCBI Taxonomy" id="360056"/>
    <lineage>
        <taxon>Bacteria</taxon>
        <taxon>Pseudomonadati</taxon>
        <taxon>Planctomycetota</taxon>
        <taxon>Planctomycetia</taxon>
        <taxon>Planctomycetales</taxon>
        <taxon>Planctomycetaceae</taxon>
        <taxon>Schlesneria</taxon>
    </lineage>
</organism>
<dbReference type="PROSITE" id="PS00905">
    <property type="entry name" value="GTP1_OBG"/>
    <property type="match status" value="1"/>
</dbReference>
<dbReference type="HAMAP" id="MF_01454">
    <property type="entry name" value="GTPase_Obg"/>
    <property type="match status" value="1"/>
</dbReference>
<feature type="binding site" evidence="8">
    <location>
        <begin position="165"/>
        <end position="172"/>
    </location>
    <ligand>
        <name>GTP</name>
        <dbReference type="ChEBI" id="CHEBI:37565"/>
    </ligand>
</feature>
<protein>
    <recommendedName>
        <fullName evidence="8">GTPase Obg</fullName>
        <ecNumber evidence="8">3.6.5.-</ecNumber>
    </recommendedName>
    <alternativeName>
        <fullName evidence="8">GTP-binding protein Obg</fullName>
    </alternativeName>
</protein>
<dbReference type="PROSITE" id="PS51883">
    <property type="entry name" value="OBG"/>
    <property type="match status" value="1"/>
</dbReference>
<dbReference type="SUPFAM" id="SSF52540">
    <property type="entry name" value="P-loop containing nucleoside triphosphate hydrolases"/>
    <property type="match status" value="1"/>
</dbReference>
<feature type="binding site" evidence="8">
    <location>
        <begin position="282"/>
        <end position="285"/>
    </location>
    <ligand>
        <name>GTP</name>
        <dbReference type="ChEBI" id="CHEBI:37565"/>
    </ligand>
</feature>
<comment type="subunit">
    <text evidence="8">Monomer.</text>
</comment>
<dbReference type="InterPro" id="IPR014100">
    <property type="entry name" value="GTP-bd_Obg/CgtA"/>
</dbReference>
<evidence type="ECO:0000256" key="7">
    <source>
        <dbReference type="ARBA" id="ARBA00023134"/>
    </source>
</evidence>
<dbReference type="AlphaFoldDB" id="A0A7C2NZY7"/>
<evidence type="ECO:0000256" key="4">
    <source>
        <dbReference type="ARBA" id="ARBA00022741"/>
    </source>
</evidence>
<dbReference type="EMBL" id="DSOK01000427">
    <property type="protein sequence ID" value="HEN16889.1"/>
    <property type="molecule type" value="Genomic_DNA"/>
</dbReference>
<dbReference type="GO" id="GO:0005525">
    <property type="term" value="F:GTP binding"/>
    <property type="evidence" value="ECO:0007669"/>
    <property type="project" value="UniProtKB-UniRule"/>
</dbReference>
<comment type="caution">
    <text evidence="12">The sequence shown here is derived from an EMBL/GenBank/DDBJ whole genome shotgun (WGS) entry which is preliminary data.</text>
</comment>
<evidence type="ECO:0000313" key="12">
    <source>
        <dbReference type="EMBL" id="HEN16889.1"/>
    </source>
</evidence>
<comment type="function">
    <text evidence="8">An essential GTPase which binds GTP, GDP and possibly (p)ppGpp with moderate affinity, with high nucleotide exchange rates and a fairly low GTP hydrolysis rate. Plays a role in control of the cell cycle, stress response, ribosome biogenesis and in those bacteria that undergo differentiation, in morphogenesis control.</text>
</comment>
<sequence>MFVDQVSIIAKAGDGGDGCCSFRREAHVPRGGPDGGDGGRGGHVIIEADENVSSLVHLVGIKHWTADNGVPGQPSLKTGRDGEDLVIRVPPGTVLRDMKRGFVLKDLIEHGERVIVAKGGEGGRGNARFTTSTNRAPREFTPGEEGEQRELALELKVIADVGLIGKPNAGKSTLLSRLSRATPEIANYPFTTKYPNLGMVRIGTERQFVLADIPGLIEGAHAGVGLGHEFLKHVERCKVLVHLVEPAPDDQTDPLDNYRQIREELRLYDAELAQRPELVVISKCEHPDADAVAELFQETTGESPLLISAVTGKGLPQLLQATVRLLDELEEAQG</sequence>
<accession>A0A7C2NZY7</accession>
<feature type="binding site" evidence="8">
    <location>
        <position position="172"/>
    </location>
    <ligand>
        <name>Mg(2+)</name>
        <dbReference type="ChEBI" id="CHEBI:18420"/>
    </ligand>
</feature>
<feature type="binding site" evidence="8">
    <location>
        <begin position="190"/>
        <end position="194"/>
    </location>
    <ligand>
        <name>GTP</name>
        <dbReference type="ChEBI" id="CHEBI:37565"/>
    </ligand>
</feature>
<dbReference type="CDD" id="cd01898">
    <property type="entry name" value="Obg"/>
    <property type="match status" value="1"/>
</dbReference>
<comment type="similarity">
    <text evidence="1 8">Belongs to the TRAFAC class OBG-HflX-like GTPase superfamily. OBG GTPase family.</text>
</comment>
<feature type="region of interest" description="Disordered" evidence="9">
    <location>
        <begin position="122"/>
        <end position="145"/>
    </location>
</feature>
<dbReference type="Pfam" id="PF01018">
    <property type="entry name" value="GTP1_OBG"/>
    <property type="match status" value="1"/>
</dbReference>
<dbReference type="InterPro" id="IPR031167">
    <property type="entry name" value="G_OBG"/>
</dbReference>
<dbReference type="PRINTS" id="PR00326">
    <property type="entry name" value="GTP1OBG"/>
</dbReference>
<keyword evidence="7 8" id="KW-0342">GTP-binding</keyword>
<dbReference type="PANTHER" id="PTHR11702">
    <property type="entry name" value="DEVELOPMENTALLY REGULATED GTP-BINDING PROTEIN-RELATED"/>
    <property type="match status" value="1"/>
</dbReference>
<dbReference type="Gene3D" id="2.70.210.12">
    <property type="entry name" value="GTP1/OBG domain"/>
    <property type="match status" value="1"/>
</dbReference>
<gene>
    <name evidence="12" type="primary">obgE</name>
    <name evidence="8" type="synonym">obg</name>
    <name evidence="12" type="ORF">ENQ76_15615</name>
</gene>
<keyword evidence="4 8" id="KW-0547">Nucleotide-binding</keyword>
<name>A0A7C2NZY7_9PLAN</name>
<dbReference type="GO" id="GO:0043022">
    <property type="term" value="F:ribosome binding"/>
    <property type="evidence" value="ECO:0007669"/>
    <property type="project" value="UniProtKB-ARBA"/>
</dbReference>
<dbReference type="GO" id="GO:0000287">
    <property type="term" value="F:magnesium ion binding"/>
    <property type="evidence" value="ECO:0007669"/>
    <property type="project" value="InterPro"/>
</dbReference>
<evidence type="ECO:0000256" key="2">
    <source>
        <dbReference type="ARBA" id="ARBA00022490"/>
    </source>
</evidence>
<keyword evidence="2 8" id="KW-0963">Cytoplasm</keyword>
<dbReference type="InterPro" id="IPR036726">
    <property type="entry name" value="GTP1_OBG_dom_sf"/>
</dbReference>
<evidence type="ECO:0000256" key="8">
    <source>
        <dbReference type="HAMAP-Rule" id="MF_01454"/>
    </source>
</evidence>
<dbReference type="FunFam" id="2.70.210.12:FF:000001">
    <property type="entry name" value="GTPase Obg"/>
    <property type="match status" value="1"/>
</dbReference>
<evidence type="ECO:0000259" key="11">
    <source>
        <dbReference type="PROSITE" id="PS51883"/>
    </source>
</evidence>
<dbReference type="GO" id="GO:0003924">
    <property type="term" value="F:GTPase activity"/>
    <property type="evidence" value="ECO:0007669"/>
    <property type="project" value="UniProtKB-UniRule"/>
</dbReference>
<feature type="domain" description="OBG-type G" evidence="10">
    <location>
        <begin position="159"/>
        <end position="327"/>
    </location>
</feature>
<dbReference type="InterPro" id="IPR027417">
    <property type="entry name" value="P-loop_NTPase"/>
</dbReference>
<feature type="binding site" evidence="8">
    <location>
        <position position="192"/>
    </location>
    <ligand>
        <name>Mg(2+)</name>
        <dbReference type="ChEBI" id="CHEBI:18420"/>
    </ligand>
</feature>
<evidence type="ECO:0000256" key="3">
    <source>
        <dbReference type="ARBA" id="ARBA00022723"/>
    </source>
</evidence>
<evidence type="ECO:0000256" key="5">
    <source>
        <dbReference type="ARBA" id="ARBA00022801"/>
    </source>
</evidence>
<comment type="cofactor">
    <cofactor evidence="8">
        <name>Mg(2+)</name>
        <dbReference type="ChEBI" id="CHEBI:18420"/>
    </cofactor>
</comment>
<dbReference type="GO" id="GO:0005737">
    <property type="term" value="C:cytoplasm"/>
    <property type="evidence" value="ECO:0007669"/>
    <property type="project" value="UniProtKB-SubCell"/>
</dbReference>
<comment type="subcellular location">
    <subcellularLocation>
        <location evidence="8">Cytoplasm</location>
    </subcellularLocation>
</comment>